<dbReference type="KEGG" id="cmv:CMUST_07385"/>
<proteinExistence type="predicted"/>
<protein>
    <submittedName>
        <fullName evidence="1">Uncharacterized protein</fullName>
    </submittedName>
</protein>
<dbReference type="STRING" id="571915.CMUST_07385"/>
<dbReference type="Proteomes" id="UP000035199">
    <property type="component" value="Chromosome"/>
</dbReference>
<dbReference type="RefSeq" id="WP_047261945.1">
    <property type="nucleotide sequence ID" value="NZ_CP011542.1"/>
</dbReference>
<keyword evidence="2" id="KW-1185">Reference proteome</keyword>
<evidence type="ECO:0000313" key="1">
    <source>
        <dbReference type="EMBL" id="AKK05806.1"/>
    </source>
</evidence>
<gene>
    <name evidence="1" type="ORF">CMUST_07385</name>
</gene>
<dbReference type="AlphaFoldDB" id="A0A0G3GXA4"/>
<sequence length="1105" mass="122176">MAHKDLSHAVELFRELGWAKAQPKDTSTLGVGTPEQQAVAKRGLTSGDWYGKDFNRARELHGIDLYMMILFALRLGVNPSRVIRLFRNYEESTDYRLIAELVALNGQDYAERFIEEAVRFREFEGLEAELGNEFTVSVFFLVTQHFPELEMPVDRNYLEAWALCAAVQMGIPGAKMRGPRGQFPTWEELLPTLSAHLEQCASAGVEMWNALGNVIVECVQRQLLSRDTAVNYAIRGLDAATRQGQRRRMVAVLCDELGVSDAELVKHCQVLSGVLSAAEPVVVSALGLRLIGCVPSEELADVALPMLYVSTLKGQRDVLSAIVQRGDLPESAQIILQPRMSELKSSTDKKVADAATRLLEQWGSGVTDSGGEEGEFYSWSNPPLVWDLPRFQRIDPTYDSLIEALSSRDFVRESSYPQPMWLITTESEQCLVAFNQLAQDDPQAAQQLQTVIKNCGIWVPRMRSDVENFCFDPRESSPLARRQRDLAWVLGSVPCLVSEPSFVDLSISFSDLLDRFAAYDRAGVSIVCSDLMVALLRLNLDDLDGLDISAAVEKARAYSTPVIHSFAQPVDRTAGEILADYLVDPYHVPALVERTLVSKYGGMYAPEKVVSPQSLAEFPQDVTYDSNHGDLNPAATPRWGDATWTRMRHYPQATNSDQGVLARQVARSASPLGPATAINLIGLVRPTKKGGVSLAHEALMDAWVRGLLRPETLDVRYLDWTVDPAKNYSGMADVARGLAETGMLALAWGMLDNILAQSAKPSGKTAEIAEMMVHLAPSVAHAIANGSAPSSSAQVPSLRRFAEAKGNNKTTVAARKAIKLLPELTSEATDEPCERHPESALTLEHWGVEVEEVVNDSVDLYLTHAISSPSAVTVGVRDSNHPKLTFEVSLWDFDFFSKYGKYKVESYQGKEFNHYYQMRWDGITWHLEPQTAPRPTSNEWLDPELPVFSSLVYILFGMMHSGSRAKNALDVATKFLIEEKITASAVAHTVSTLVQEELWAPTQALKLLHDNTHLPVLWPLLTETVAKAAAGYQQGLNPPKWLGKVLDVIAEHTVELVAATHAGYIPVAAWAPIAVIAEQKKKTAAVTKARALWKLFAQETQDTRY</sequence>
<dbReference type="OrthoDB" id="7065495at2"/>
<evidence type="ECO:0000313" key="2">
    <source>
        <dbReference type="Proteomes" id="UP000035199"/>
    </source>
</evidence>
<accession>A0A0G3GXA4</accession>
<organism evidence="1 2">
    <name type="scientific">Corynebacterium mustelae</name>
    <dbReference type="NCBI Taxonomy" id="571915"/>
    <lineage>
        <taxon>Bacteria</taxon>
        <taxon>Bacillati</taxon>
        <taxon>Actinomycetota</taxon>
        <taxon>Actinomycetes</taxon>
        <taxon>Mycobacteriales</taxon>
        <taxon>Corynebacteriaceae</taxon>
        <taxon>Corynebacterium</taxon>
    </lineage>
</organism>
<dbReference type="EMBL" id="CP011542">
    <property type="protein sequence ID" value="AKK05806.1"/>
    <property type="molecule type" value="Genomic_DNA"/>
</dbReference>
<reference evidence="2" key="2">
    <citation type="submission" date="2015-05" db="EMBL/GenBank/DDBJ databases">
        <title>Complete genome sequence of Corynebacterium mustelae DSM 45274, isolated from various tissues of a male ferret with lethal sepsis.</title>
        <authorList>
            <person name="Ruckert C."/>
            <person name="Albersmeier A."/>
            <person name="Winkler A."/>
            <person name="Tauch A."/>
        </authorList>
    </citation>
    <scope>NUCLEOTIDE SEQUENCE [LARGE SCALE GENOMIC DNA]</scope>
    <source>
        <strain evidence="2">DSM 45274</strain>
    </source>
</reference>
<dbReference type="PATRIC" id="fig|571915.4.peg.1578"/>
<name>A0A0G3GXA4_9CORY</name>
<reference evidence="1 2" key="1">
    <citation type="journal article" date="2015" name="Genome Announc.">
        <title>Complete Genome Sequence of the Type Strain Corynebacterium mustelae DSM 45274, Isolated from Various Tissues of a Male Ferret with Lethal Sepsis.</title>
        <authorList>
            <person name="Ruckert C."/>
            <person name="Eimer J."/>
            <person name="Winkler A."/>
            <person name="Tauch A."/>
        </authorList>
    </citation>
    <scope>NUCLEOTIDE SEQUENCE [LARGE SCALE GENOMIC DNA]</scope>
    <source>
        <strain evidence="1 2">DSM 45274</strain>
    </source>
</reference>